<accession>A0ABV9H1U2</accession>
<feature type="domain" description="dATP/dGTP diphosphohydrolase N-terminal" evidence="2">
    <location>
        <begin position="2"/>
        <end position="46"/>
    </location>
</feature>
<dbReference type="RefSeq" id="WP_374831458.1">
    <property type="nucleotide sequence ID" value="NZ_JBHEEZ010000009.1"/>
</dbReference>
<dbReference type="InterPro" id="IPR044038">
    <property type="entry name" value="dATP/dGTP_diPOhydrolase_N"/>
</dbReference>
<dbReference type="Pfam" id="PF18909">
    <property type="entry name" value="dGTP_diPhyd_N"/>
    <property type="match status" value="1"/>
</dbReference>
<evidence type="ECO:0000259" key="2">
    <source>
        <dbReference type="Pfam" id="PF18909"/>
    </source>
</evidence>
<dbReference type="EMBL" id="JBHSEL010000023">
    <property type="protein sequence ID" value="MFC4623983.1"/>
    <property type="molecule type" value="Genomic_DNA"/>
</dbReference>
<evidence type="ECO:0000313" key="3">
    <source>
        <dbReference type="EMBL" id="MFC4623983.1"/>
    </source>
</evidence>
<protein>
    <submittedName>
        <fullName evidence="3">dATP/dGTP diphosphohydrolase domain-containing protein</fullName>
    </submittedName>
</protein>
<proteinExistence type="predicted"/>
<feature type="compositionally biased region" description="Polar residues" evidence="1">
    <location>
        <begin position="55"/>
        <end position="68"/>
    </location>
</feature>
<sequence>MSWERVFAALMRYMWAWWRGDSYDLETGQSHLWHAACCIASLIAYEVGMIGLPQIGNQNSNKPPSNNMKRYGKA</sequence>
<gene>
    <name evidence="3" type="ORF">ACFO1V_01860</name>
</gene>
<reference evidence="4" key="1">
    <citation type="journal article" date="2019" name="Int. J. Syst. Evol. Microbiol.">
        <title>The Global Catalogue of Microorganisms (GCM) 10K type strain sequencing project: providing services to taxonomists for standard genome sequencing and annotation.</title>
        <authorList>
            <consortium name="The Broad Institute Genomics Platform"/>
            <consortium name="The Broad Institute Genome Sequencing Center for Infectious Disease"/>
            <person name="Wu L."/>
            <person name="Ma J."/>
        </authorList>
    </citation>
    <scope>NUCLEOTIDE SEQUENCE [LARGE SCALE GENOMIC DNA]</scope>
    <source>
        <strain evidence="4">CGMCC 1.15731</strain>
    </source>
</reference>
<feature type="region of interest" description="Disordered" evidence="1">
    <location>
        <begin position="55"/>
        <end position="74"/>
    </location>
</feature>
<comment type="caution">
    <text evidence="3">The sequence shown here is derived from an EMBL/GenBank/DDBJ whole genome shotgun (WGS) entry which is preliminary data.</text>
</comment>
<name>A0ABV9H1U2_9HYPH</name>
<evidence type="ECO:0000313" key="4">
    <source>
        <dbReference type="Proteomes" id="UP001596042"/>
    </source>
</evidence>
<organism evidence="3 4">
    <name type="scientific">Daeguia caeni</name>
    <dbReference type="NCBI Taxonomy" id="439612"/>
    <lineage>
        <taxon>Bacteria</taxon>
        <taxon>Pseudomonadati</taxon>
        <taxon>Pseudomonadota</taxon>
        <taxon>Alphaproteobacteria</taxon>
        <taxon>Hyphomicrobiales</taxon>
        <taxon>Brucellaceae</taxon>
        <taxon>Daeguia</taxon>
    </lineage>
</organism>
<keyword evidence="4" id="KW-1185">Reference proteome</keyword>
<evidence type="ECO:0000256" key="1">
    <source>
        <dbReference type="SAM" id="MobiDB-lite"/>
    </source>
</evidence>
<dbReference type="Proteomes" id="UP001596042">
    <property type="component" value="Unassembled WGS sequence"/>
</dbReference>